<dbReference type="RefSeq" id="XP_016660323.1">
    <property type="nucleotide sequence ID" value="XM_016804834.2"/>
</dbReference>
<dbReference type="KEGG" id="api:100569583"/>
<dbReference type="EnsemblMetazoa" id="XM_016804834.2">
    <property type="protein sequence ID" value="XP_016660323.1"/>
    <property type="gene ID" value="LOC100569583"/>
</dbReference>
<evidence type="ECO:0000313" key="3">
    <source>
        <dbReference type="Proteomes" id="UP000007819"/>
    </source>
</evidence>
<accession>A0A8R2H6K7</accession>
<reference evidence="3" key="1">
    <citation type="submission" date="2010-06" db="EMBL/GenBank/DDBJ databases">
        <authorList>
            <person name="Jiang H."/>
            <person name="Abraham K."/>
            <person name="Ali S."/>
            <person name="Alsbrooks S.L."/>
            <person name="Anim B.N."/>
            <person name="Anosike U.S."/>
            <person name="Attaway T."/>
            <person name="Bandaranaike D.P."/>
            <person name="Battles P.K."/>
            <person name="Bell S.N."/>
            <person name="Bell A.V."/>
            <person name="Beltran B."/>
            <person name="Bickham C."/>
            <person name="Bustamante Y."/>
            <person name="Caleb T."/>
            <person name="Canada A."/>
            <person name="Cardenas V."/>
            <person name="Carter K."/>
            <person name="Chacko J."/>
            <person name="Chandrabose M.N."/>
            <person name="Chavez D."/>
            <person name="Chavez A."/>
            <person name="Chen L."/>
            <person name="Chu H.-S."/>
            <person name="Claassen K.J."/>
            <person name="Cockrell R."/>
            <person name="Collins M."/>
            <person name="Cooper J.A."/>
            <person name="Cree A."/>
            <person name="Curry S.M."/>
            <person name="Da Y."/>
            <person name="Dao M.D."/>
            <person name="Das B."/>
            <person name="Davila M.-L."/>
            <person name="Davy-Carroll L."/>
            <person name="Denson S."/>
            <person name="Dinh H."/>
            <person name="Ebong V.E."/>
            <person name="Edwards J.R."/>
            <person name="Egan A."/>
            <person name="El-Daye J."/>
            <person name="Escobedo L."/>
            <person name="Fernandez S."/>
            <person name="Fernando P.R."/>
            <person name="Flagg N."/>
            <person name="Forbes L.D."/>
            <person name="Fowler R.G."/>
            <person name="Fu Q."/>
            <person name="Gabisi R.A."/>
            <person name="Ganer J."/>
            <person name="Garbino Pronczuk A."/>
            <person name="Garcia R.M."/>
            <person name="Garner T."/>
            <person name="Garrett T.E."/>
            <person name="Gonzalez D.A."/>
            <person name="Hamid H."/>
            <person name="Hawkins E.S."/>
            <person name="Hirani K."/>
            <person name="Hogues M.E."/>
            <person name="Hollins B."/>
            <person name="Hsiao C.-H."/>
            <person name="Jabil R."/>
            <person name="James M.L."/>
            <person name="Jhangiani S.N."/>
            <person name="Johnson B."/>
            <person name="Johnson Q."/>
            <person name="Joshi V."/>
            <person name="Kalu J.B."/>
            <person name="Kam C."/>
            <person name="Kashfia A."/>
            <person name="Keebler J."/>
            <person name="Kisamo H."/>
            <person name="Kovar C.L."/>
            <person name="Lago L.A."/>
            <person name="Lai C.-Y."/>
            <person name="Laidlaw J."/>
            <person name="Lara F."/>
            <person name="Le T.-K."/>
            <person name="Lee S.L."/>
            <person name="Legall F.H."/>
            <person name="Lemon S.J."/>
            <person name="Lewis L.R."/>
            <person name="Li B."/>
            <person name="Liu Y."/>
            <person name="Liu Y.-S."/>
            <person name="Lopez J."/>
            <person name="Lozado R.J."/>
            <person name="Lu J."/>
            <person name="Madu R.C."/>
            <person name="Maheshwari M."/>
            <person name="Maheshwari R."/>
            <person name="Malloy K."/>
            <person name="Martinez E."/>
            <person name="Mathew T."/>
            <person name="Mercado I.C."/>
            <person name="Mercado C."/>
            <person name="Meyer B."/>
            <person name="Montgomery K."/>
            <person name="Morgan M.B."/>
            <person name="Munidasa M."/>
            <person name="Nazareth L.V."/>
            <person name="Nelson J."/>
            <person name="Ng B.M."/>
            <person name="Nguyen N.B."/>
            <person name="Nguyen P.Q."/>
            <person name="Nguyen T."/>
            <person name="Obregon M."/>
            <person name="Okwuonu G.O."/>
            <person name="Onwere C.G."/>
            <person name="Orozco G."/>
            <person name="Parra A."/>
            <person name="Patel S."/>
            <person name="Patil S."/>
            <person name="Perez A."/>
            <person name="Perez Y."/>
            <person name="Pham C."/>
            <person name="Primus E.L."/>
            <person name="Pu L.-L."/>
            <person name="Puazo M."/>
            <person name="Qin X."/>
            <person name="Quiroz J.B."/>
            <person name="Reese J."/>
            <person name="Richards S."/>
            <person name="Rives C.M."/>
            <person name="Robberts R."/>
            <person name="Ruiz S.J."/>
            <person name="Ruiz M.J."/>
            <person name="Santibanez J."/>
            <person name="Schneider B.W."/>
            <person name="Sisson I."/>
            <person name="Smith M."/>
            <person name="Sodergren E."/>
            <person name="Song X.-Z."/>
            <person name="Song B.B."/>
            <person name="Summersgill H."/>
            <person name="Thelus R."/>
            <person name="Thornton R.D."/>
            <person name="Trejos Z.Y."/>
            <person name="Usmani K."/>
            <person name="Vattathil S."/>
            <person name="Villasana D."/>
            <person name="Walker D.L."/>
            <person name="Wang S."/>
            <person name="Wang K."/>
            <person name="White C.S."/>
            <person name="Williams A.C."/>
            <person name="Williamson J."/>
            <person name="Wilson K."/>
            <person name="Woghiren I.O."/>
            <person name="Woodworth J.R."/>
            <person name="Worley K.C."/>
            <person name="Wright R.A."/>
            <person name="Wu W."/>
            <person name="Young L."/>
            <person name="Zhang L."/>
            <person name="Zhang J."/>
            <person name="Zhu Y."/>
            <person name="Muzny D.M."/>
            <person name="Weinstock G."/>
            <person name="Gibbs R.A."/>
        </authorList>
    </citation>
    <scope>NUCLEOTIDE SEQUENCE [LARGE SCALE GENOMIC DNA]</scope>
    <source>
        <strain evidence="3">LSR1</strain>
    </source>
</reference>
<feature type="region of interest" description="Disordered" evidence="1">
    <location>
        <begin position="268"/>
        <end position="291"/>
    </location>
</feature>
<protein>
    <submittedName>
        <fullName evidence="2">Uncharacterized protein</fullName>
    </submittedName>
</protein>
<organism evidence="2 3">
    <name type="scientific">Acyrthosiphon pisum</name>
    <name type="common">Pea aphid</name>
    <dbReference type="NCBI Taxonomy" id="7029"/>
    <lineage>
        <taxon>Eukaryota</taxon>
        <taxon>Metazoa</taxon>
        <taxon>Ecdysozoa</taxon>
        <taxon>Arthropoda</taxon>
        <taxon>Hexapoda</taxon>
        <taxon>Insecta</taxon>
        <taxon>Pterygota</taxon>
        <taxon>Neoptera</taxon>
        <taxon>Paraneoptera</taxon>
        <taxon>Hemiptera</taxon>
        <taxon>Sternorrhyncha</taxon>
        <taxon>Aphidomorpha</taxon>
        <taxon>Aphidoidea</taxon>
        <taxon>Aphididae</taxon>
        <taxon>Macrosiphini</taxon>
        <taxon>Acyrthosiphon</taxon>
    </lineage>
</organism>
<evidence type="ECO:0000313" key="2">
    <source>
        <dbReference type="EnsemblMetazoa" id="XP_016660323.1"/>
    </source>
</evidence>
<keyword evidence="3" id="KW-1185">Reference proteome</keyword>
<feature type="compositionally biased region" description="Polar residues" evidence="1">
    <location>
        <begin position="277"/>
        <end position="291"/>
    </location>
</feature>
<name>A0A8R2H6K7_ACYPI</name>
<dbReference type="AlphaFoldDB" id="A0A8R2H6K7"/>
<reference evidence="2" key="2">
    <citation type="submission" date="2022-06" db="UniProtKB">
        <authorList>
            <consortium name="EnsemblMetazoa"/>
        </authorList>
    </citation>
    <scope>IDENTIFICATION</scope>
</reference>
<evidence type="ECO:0000256" key="1">
    <source>
        <dbReference type="SAM" id="MobiDB-lite"/>
    </source>
</evidence>
<sequence>MTSRNGDSLPQPRWLQDKTNVHLDSMSGNDAIRFRNLQQWYTTSVLDVKRDFLRNVLDVCGDPLFLFTLQKIFDCRAYRTGDMIAAYNIGDGCSDVRPAEDNESSSLDLTASTDDHSDWFDGLSKHVRLAAFVRLAFLGGTSVMTEIREHLDRLIKSNGNLPSFRNSNVKNTTEMQNSNLTIFDDLLLLTDRLSDSDEILSITNLDKNKAKITDVVYRDYMERTNEWKNKLDSFEQKYHAIRRTTEPDSDLAQMLSVWHVIPAGEKLLSDPSRKETNATPTSTNGNAEHIPLSSSHTLASVTEYKKARNLIDRQIDRRLKIQKTRQLDDETELDDCGDFDLHAAIPFDNNCWTKKDDTTHILKGKGRVNLRK</sequence>
<dbReference type="GeneID" id="100569583"/>
<proteinExistence type="predicted"/>
<dbReference type="Proteomes" id="UP000007819">
    <property type="component" value="Chromosome A2"/>
</dbReference>
<dbReference type="OrthoDB" id="6611734at2759"/>